<proteinExistence type="inferred from homology"/>
<dbReference type="CDD" id="cd06223">
    <property type="entry name" value="PRTases_typeI"/>
    <property type="match status" value="1"/>
</dbReference>
<dbReference type="AlphaFoldDB" id="A0A3E4M4E6"/>
<dbReference type="GO" id="GO:0000287">
    <property type="term" value="F:magnesium ion binding"/>
    <property type="evidence" value="ECO:0007669"/>
    <property type="project" value="InterPro"/>
</dbReference>
<evidence type="ECO:0000313" key="11">
    <source>
        <dbReference type="EMBL" id="RGK44182.1"/>
    </source>
</evidence>
<evidence type="ECO:0000259" key="10">
    <source>
        <dbReference type="Pfam" id="PF13793"/>
    </source>
</evidence>
<accession>A0A3E4M4E6</accession>
<dbReference type="GO" id="GO:0006164">
    <property type="term" value="P:purine nucleotide biosynthetic process"/>
    <property type="evidence" value="ECO:0007669"/>
    <property type="project" value="TreeGrafter"/>
</dbReference>
<keyword evidence="4" id="KW-0547">Nucleotide-binding</keyword>
<name>A0A3E4M4E6_9FIRM</name>
<dbReference type="NCBIfam" id="NF005299">
    <property type="entry name" value="PRK06827.1"/>
    <property type="match status" value="1"/>
</dbReference>
<dbReference type="RefSeq" id="WP_117685484.1">
    <property type="nucleotide sequence ID" value="NZ_QSQP01000004.1"/>
</dbReference>
<dbReference type="InterPro" id="IPR029057">
    <property type="entry name" value="PRTase-like"/>
</dbReference>
<keyword evidence="5 11" id="KW-0418">Kinase</keyword>
<dbReference type="InterPro" id="IPR005946">
    <property type="entry name" value="Rib-P_diPkinase"/>
</dbReference>
<dbReference type="GO" id="GO:0004749">
    <property type="term" value="F:ribose phosphate diphosphokinase activity"/>
    <property type="evidence" value="ECO:0007669"/>
    <property type="project" value="UniProtKB-EC"/>
</dbReference>
<comment type="caution">
    <text evidence="11">The sequence shown here is derived from an EMBL/GenBank/DDBJ whole genome shotgun (WGS) entry which is preliminary data.</text>
</comment>
<dbReference type="Pfam" id="PF13793">
    <property type="entry name" value="Pribosyltran_N"/>
    <property type="match status" value="1"/>
</dbReference>
<evidence type="ECO:0000256" key="7">
    <source>
        <dbReference type="ARBA" id="ARBA00049535"/>
    </source>
</evidence>
<feature type="domain" description="Ribose-phosphate pyrophosphokinase N-terminal" evidence="10">
    <location>
        <begin position="18"/>
        <end position="166"/>
    </location>
</feature>
<dbReference type="EC" id="2.7.6.1" evidence="1"/>
<dbReference type="InterPro" id="IPR000836">
    <property type="entry name" value="PRTase_dom"/>
</dbReference>
<keyword evidence="2" id="KW-0808">Transferase</keyword>
<dbReference type="PANTHER" id="PTHR10210">
    <property type="entry name" value="RIBOSE-PHOSPHATE DIPHOSPHOKINASE FAMILY MEMBER"/>
    <property type="match status" value="1"/>
</dbReference>
<dbReference type="Proteomes" id="UP000261052">
    <property type="component" value="Unassembled WGS sequence"/>
</dbReference>
<dbReference type="GO" id="GO:0002189">
    <property type="term" value="C:ribose phosphate diphosphokinase complex"/>
    <property type="evidence" value="ECO:0007669"/>
    <property type="project" value="TreeGrafter"/>
</dbReference>
<dbReference type="GO" id="GO:0005737">
    <property type="term" value="C:cytoplasm"/>
    <property type="evidence" value="ECO:0007669"/>
    <property type="project" value="TreeGrafter"/>
</dbReference>
<comment type="similarity">
    <text evidence="8">Belongs to the ribose-phosphate pyrophosphokinase family.</text>
</comment>
<evidence type="ECO:0000256" key="4">
    <source>
        <dbReference type="ARBA" id="ARBA00022741"/>
    </source>
</evidence>
<dbReference type="Gene3D" id="3.40.50.2020">
    <property type="match status" value="2"/>
</dbReference>
<dbReference type="SUPFAM" id="SSF53271">
    <property type="entry name" value="PRTase-like"/>
    <property type="match status" value="2"/>
</dbReference>
<reference evidence="11 12" key="1">
    <citation type="submission" date="2018-08" db="EMBL/GenBank/DDBJ databases">
        <title>A genome reference for cultivated species of the human gut microbiota.</title>
        <authorList>
            <person name="Zou Y."/>
            <person name="Xue W."/>
            <person name="Luo G."/>
        </authorList>
    </citation>
    <scope>NUCLEOTIDE SEQUENCE [LARGE SCALE GENOMIC DNA]</scope>
    <source>
        <strain evidence="11 12">TF11-15AC</strain>
    </source>
</reference>
<dbReference type="InterPro" id="IPR029099">
    <property type="entry name" value="Pribosyltran_N"/>
</dbReference>
<dbReference type="GO" id="GO:0016301">
    <property type="term" value="F:kinase activity"/>
    <property type="evidence" value="ECO:0007669"/>
    <property type="project" value="UniProtKB-KW"/>
</dbReference>
<sequence>MPNDERILETMPTGTLGLVATDSCIGLAQKVDAYLQGWREHREHQHANESAFKDYYKNSYIIKPSTPRFGSGEAKCVINQSVRGYDLYIMVDVTNYSLTYTVCGQTNHMSPDDHYADLKRVIAAAGGKARRITVIMPFLYESRQHRRTGRESLDCPLALQELINMGVDNIITFDAHDPRVVNAIPLNGFENVMPSYQFIKGILKNVKDITIDADHLMIISPDEGATNRAIYLANVLGVDMGMFYKRRDYSRIVDGRNPIVAHEFLGTNVEGKDVLIIDDMISSGESMIDTARELKKRKANRIFVVSTFGLFTNGFDSFDKAYEEGLIYRVVTTNLIYQSPELLSKEYYISCDMSKYIAYLIDTLNHDCSISDLLSPYDRIKKCVQKYNDEQAAAKNK</sequence>
<evidence type="ECO:0000256" key="2">
    <source>
        <dbReference type="ARBA" id="ARBA00022679"/>
    </source>
</evidence>
<dbReference type="Pfam" id="PF00156">
    <property type="entry name" value="Pribosyltran"/>
    <property type="match status" value="1"/>
</dbReference>
<organism evidence="11 12">
    <name type="scientific">Agathobacter rectalis</name>
    <dbReference type="NCBI Taxonomy" id="39491"/>
    <lineage>
        <taxon>Bacteria</taxon>
        <taxon>Bacillati</taxon>
        <taxon>Bacillota</taxon>
        <taxon>Clostridia</taxon>
        <taxon>Lachnospirales</taxon>
        <taxon>Lachnospiraceae</taxon>
        <taxon>Agathobacter</taxon>
    </lineage>
</organism>
<keyword evidence="6" id="KW-0067">ATP-binding</keyword>
<evidence type="ECO:0000313" key="12">
    <source>
        <dbReference type="Proteomes" id="UP000261052"/>
    </source>
</evidence>
<gene>
    <name evidence="11" type="ORF">DXD13_04370</name>
</gene>
<comment type="catalytic activity">
    <reaction evidence="7">
        <text>D-ribose 5-phosphate + ATP = 5-phospho-alpha-D-ribose 1-diphosphate + AMP + H(+)</text>
        <dbReference type="Rhea" id="RHEA:15609"/>
        <dbReference type="ChEBI" id="CHEBI:15378"/>
        <dbReference type="ChEBI" id="CHEBI:30616"/>
        <dbReference type="ChEBI" id="CHEBI:58017"/>
        <dbReference type="ChEBI" id="CHEBI:78346"/>
        <dbReference type="ChEBI" id="CHEBI:456215"/>
        <dbReference type="EC" id="2.7.6.1"/>
    </reaction>
</comment>
<evidence type="ECO:0000256" key="6">
    <source>
        <dbReference type="ARBA" id="ARBA00022840"/>
    </source>
</evidence>
<feature type="domain" description="Phosphoribosyltransferase" evidence="9">
    <location>
        <begin position="196"/>
        <end position="304"/>
    </location>
</feature>
<evidence type="ECO:0000256" key="1">
    <source>
        <dbReference type="ARBA" id="ARBA00013247"/>
    </source>
</evidence>
<protein>
    <recommendedName>
        <fullName evidence="1">ribose-phosphate diphosphokinase</fullName>
        <ecNumber evidence="1">2.7.6.1</ecNumber>
    </recommendedName>
</protein>
<dbReference type="GO" id="GO:0005524">
    <property type="term" value="F:ATP binding"/>
    <property type="evidence" value="ECO:0007669"/>
    <property type="project" value="UniProtKB-KW"/>
</dbReference>
<dbReference type="EMBL" id="QSQP01000004">
    <property type="protein sequence ID" value="RGK44182.1"/>
    <property type="molecule type" value="Genomic_DNA"/>
</dbReference>
<dbReference type="NCBIfam" id="TIGR01251">
    <property type="entry name" value="ribP_PPkin"/>
    <property type="match status" value="1"/>
</dbReference>
<evidence type="ECO:0000259" key="9">
    <source>
        <dbReference type="Pfam" id="PF00156"/>
    </source>
</evidence>
<dbReference type="PANTHER" id="PTHR10210:SF32">
    <property type="entry name" value="RIBOSE-PHOSPHATE PYROPHOSPHOKINASE 2"/>
    <property type="match status" value="1"/>
</dbReference>
<keyword evidence="3 8" id="KW-0545">Nucleotide biosynthesis</keyword>
<evidence type="ECO:0000256" key="5">
    <source>
        <dbReference type="ARBA" id="ARBA00022777"/>
    </source>
</evidence>
<evidence type="ECO:0000256" key="3">
    <source>
        <dbReference type="ARBA" id="ARBA00022727"/>
    </source>
</evidence>
<evidence type="ECO:0000256" key="8">
    <source>
        <dbReference type="RuleBase" id="RU004324"/>
    </source>
</evidence>
<dbReference type="GO" id="GO:0006015">
    <property type="term" value="P:5-phosphoribose 1-diphosphate biosynthetic process"/>
    <property type="evidence" value="ECO:0007669"/>
    <property type="project" value="TreeGrafter"/>
</dbReference>